<organism evidence="1">
    <name type="scientific">uncultured Rubrobacteraceae bacterium</name>
    <dbReference type="NCBI Taxonomy" id="349277"/>
    <lineage>
        <taxon>Bacteria</taxon>
        <taxon>Bacillati</taxon>
        <taxon>Actinomycetota</taxon>
        <taxon>Rubrobacteria</taxon>
        <taxon>Rubrobacterales</taxon>
        <taxon>Rubrobacteraceae</taxon>
        <taxon>environmental samples</taxon>
    </lineage>
</organism>
<dbReference type="SUPFAM" id="SSF46689">
    <property type="entry name" value="Homeodomain-like"/>
    <property type="match status" value="1"/>
</dbReference>
<name>A0A6J4QMW2_9ACTN</name>
<dbReference type="EMBL" id="CADCUW010000569">
    <property type="protein sequence ID" value="CAA9449198.1"/>
    <property type="molecule type" value="Genomic_DNA"/>
</dbReference>
<accession>A0A6J4QMW2</accession>
<dbReference type="Pfam" id="PF04255">
    <property type="entry name" value="DUF433"/>
    <property type="match status" value="1"/>
</dbReference>
<protein>
    <recommendedName>
        <fullName evidence="2">DUF433 domain-containing protein</fullName>
    </recommendedName>
</protein>
<dbReference type="Gene3D" id="1.10.10.10">
    <property type="entry name" value="Winged helix-like DNA-binding domain superfamily/Winged helix DNA-binding domain"/>
    <property type="match status" value="1"/>
</dbReference>
<dbReference type="InterPro" id="IPR036388">
    <property type="entry name" value="WH-like_DNA-bd_sf"/>
</dbReference>
<evidence type="ECO:0008006" key="2">
    <source>
        <dbReference type="Google" id="ProtNLM"/>
    </source>
</evidence>
<dbReference type="AlphaFoldDB" id="A0A6J4QMW2"/>
<reference evidence="1" key="1">
    <citation type="submission" date="2020-02" db="EMBL/GenBank/DDBJ databases">
        <authorList>
            <person name="Meier V. D."/>
        </authorList>
    </citation>
    <scope>NUCLEOTIDE SEQUENCE</scope>
    <source>
        <strain evidence="1">AVDCRST_MAG01</strain>
    </source>
</reference>
<gene>
    <name evidence="1" type="ORF">AVDCRST_MAG01-01-4390</name>
</gene>
<dbReference type="InterPro" id="IPR009057">
    <property type="entry name" value="Homeodomain-like_sf"/>
</dbReference>
<sequence length="77" mass="8093">MEATEIVSRDPEVMNGALVFAGTRVPVEVLVDYLAAGDSLDEFLEAIPTVSREQAVAYLKMTPGAVEEAAGLAGSPR</sequence>
<dbReference type="InterPro" id="IPR007367">
    <property type="entry name" value="DUF433"/>
</dbReference>
<evidence type="ECO:0000313" key="1">
    <source>
        <dbReference type="EMBL" id="CAA9449198.1"/>
    </source>
</evidence>
<proteinExistence type="predicted"/>